<comment type="similarity">
    <text evidence="2">Belongs to the complex I subunit 4L family.</text>
</comment>
<sequence>MLPLLLVIMPLPFLTLLTLMLARKQLLMGLLALEASMLVLTILLSSTSPMHTLSIITLLTMAACEASVGLAILVLMTRATGSDMLSNLSLNKW</sequence>
<name>A0A140CAI6_SIPNU</name>
<evidence type="ECO:0000256" key="1">
    <source>
        <dbReference type="ARBA" id="ARBA00004141"/>
    </source>
</evidence>
<comment type="subcellular location">
    <subcellularLocation>
        <location evidence="1">Membrane</location>
        <topology evidence="1">Multi-pass membrane protein</topology>
    </subcellularLocation>
</comment>
<evidence type="ECO:0000256" key="3">
    <source>
        <dbReference type="ARBA" id="ARBA00016612"/>
    </source>
</evidence>
<organism evidence="11">
    <name type="scientific">Sipunculus nudus</name>
    <name type="common">Sipunculan worm</name>
    <dbReference type="NCBI Taxonomy" id="6446"/>
    <lineage>
        <taxon>Eukaryota</taxon>
        <taxon>Metazoa</taxon>
        <taxon>Spiralia</taxon>
        <taxon>Lophotrochozoa</taxon>
        <taxon>Annelida</taxon>
        <taxon>Sipuncula</taxon>
        <taxon>Sipunculidea</taxon>
        <taxon>Golfingiida</taxon>
        <taxon>Sipunculidae</taxon>
        <taxon>Sipunculus</taxon>
    </lineage>
</organism>
<accession>A0A140CAI6</accession>
<keyword evidence="8 10" id="KW-0472">Membrane</keyword>
<keyword evidence="5" id="KW-1278">Translocase</keyword>
<dbReference type="Gene3D" id="1.10.287.3510">
    <property type="match status" value="1"/>
</dbReference>
<dbReference type="GO" id="GO:0016020">
    <property type="term" value="C:membrane"/>
    <property type="evidence" value="ECO:0007669"/>
    <property type="project" value="UniProtKB-SubCell"/>
</dbReference>
<dbReference type="Pfam" id="PF00420">
    <property type="entry name" value="Oxidored_q2"/>
    <property type="match status" value="1"/>
</dbReference>
<evidence type="ECO:0000313" key="11">
    <source>
        <dbReference type="EMBL" id="AMA06958.1"/>
    </source>
</evidence>
<feature type="transmembrane region" description="Helical" evidence="10">
    <location>
        <begin position="29"/>
        <end position="47"/>
    </location>
</feature>
<evidence type="ECO:0000256" key="2">
    <source>
        <dbReference type="ARBA" id="ARBA00010519"/>
    </source>
</evidence>
<reference evidence="11" key="1">
    <citation type="submission" date="2015-02" db="EMBL/GenBank/DDBJ databases">
        <title>Comparison analysis of Sipunculus nudus in different places with an integrated molecular and morphological approach.</title>
        <authorList>
            <person name="Song S."/>
            <person name="Qin Y."/>
            <person name="Ding S."/>
        </authorList>
    </citation>
    <scope>NUCLEOTIDE SEQUENCE</scope>
</reference>
<dbReference type="EMBL" id="KP751904">
    <property type="protein sequence ID" value="AMA06958.1"/>
    <property type="molecule type" value="Genomic_DNA"/>
</dbReference>
<evidence type="ECO:0000256" key="5">
    <source>
        <dbReference type="ARBA" id="ARBA00022967"/>
    </source>
</evidence>
<evidence type="ECO:0000256" key="4">
    <source>
        <dbReference type="ARBA" id="ARBA00022692"/>
    </source>
</evidence>
<gene>
    <name evidence="11" type="primary">ND4L</name>
</gene>
<dbReference type="InterPro" id="IPR039428">
    <property type="entry name" value="NUOK/Mnh_C1-like"/>
</dbReference>
<evidence type="ECO:0000256" key="9">
    <source>
        <dbReference type="ARBA" id="ARBA00031586"/>
    </source>
</evidence>
<protein>
    <recommendedName>
        <fullName evidence="3">NADH-ubiquinone oxidoreductase chain 4L</fullName>
    </recommendedName>
    <alternativeName>
        <fullName evidence="9">NADH dehydrogenase subunit 4L</fullName>
    </alternativeName>
</protein>
<keyword evidence="6 10" id="KW-1133">Transmembrane helix</keyword>
<evidence type="ECO:0000256" key="6">
    <source>
        <dbReference type="ARBA" id="ARBA00022989"/>
    </source>
</evidence>
<evidence type="ECO:0000256" key="7">
    <source>
        <dbReference type="ARBA" id="ARBA00023027"/>
    </source>
</evidence>
<feature type="transmembrane region" description="Helical" evidence="10">
    <location>
        <begin position="53"/>
        <end position="76"/>
    </location>
</feature>
<proteinExistence type="inferred from homology"/>
<evidence type="ECO:0000256" key="10">
    <source>
        <dbReference type="SAM" id="Phobius"/>
    </source>
</evidence>
<feature type="transmembrane region" description="Helical" evidence="10">
    <location>
        <begin position="6"/>
        <end position="22"/>
    </location>
</feature>
<geneLocation type="mitochondrion" evidence="11"/>
<keyword evidence="11" id="KW-0496">Mitochondrion</keyword>
<keyword evidence="7" id="KW-0520">NAD</keyword>
<keyword evidence="4 10" id="KW-0812">Transmembrane</keyword>
<dbReference type="AlphaFoldDB" id="A0A140CAI6"/>
<evidence type="ECO:0000256" key="8">
    <source>
        <dbReference type="ARBA" id="ARBA00023136"/>
    </source>
</evidence>